<keyword evidence="3" id="KW-0963">Cytoplasm</keyword>
<feature type="region of interest" description="Disordered" evidence="6">
    <location>
        <begin position="552"/>
        <end position="646"/>
    </location>
</feature>
<feature type="region of interest" description="Disordered" evidence="6">
    <location>
        <begin position="287"/>
        <end position="345"/>
    </location>
</feature>
<protein>
    <submittedName>
        <fullName evidence="8">Uncharacterized protein isoform 2</fullName>
    </submittedName>
</protein>
<feature type="compositionally biased region" description="Basic and acidic residues" evidence="6">
    <location>
        <begin position="209"/>
        <end position="219"/>
    </location>
</feature>
<feature type="compositionally biased region" description="Polar residues" evidence="6">
    <location>
        <begin position="287"/>
        <end position="309"/>
    </location>
</feature>
<gene>
    <name evidence="8" type="ORF">TCM_010702</name>
</gene>
<feature type="domain" description="TPX2 C-terminal" evidence="7">
    <location>
        <begin position="472"/>
        <end position="529"/>
    </location>
</feature>
<name>A0A061E713_THECC</name>
<feature type="compositionally biased region" description="Polar residues" evidence="6">
    <location>
        <begin position="374"/>
        <end position="421"/>
    </location>
</feature>
<evidence type="ECO:0000256" key="4">
    <source>
        <dbReference type="ARBA" id="ARBA00022701"/>
    </source>
</evidence>
<keyword evidence="9" id="KW-1185">Reference proteome</keyword>
<evidence type="ECO:0000313" key="8">
    <source>
        <dbReference type="EMBL" id="EOY00785.1"/>
    </source>
</evidence>
<dbReference type="Pfam" id="PF06886">
    <property type="entry name" value="TPX2"/>
    <property type="match status" value="1"/>
</dbReference>
<evidence type="ECO:0000259" key="7">
    <source>
        <dbReference type="Pfam" id="PF06886"/>
    </source>
</evidence>
<feature type="compositionally biased region" description="Polar residues" evidence="6">
    <location>
        <begin position="221"/>
        <end position="243"/>
    </location>
</feature>
<accession>A0A061E713</accession>
<feature type="region of interest" description="Disordered" evidence="6">
    <location>
        <begin position="492"/>
        <end position="523"/>
    </location>
</feature>
<proteinExistence type="inferred from homology"/>
<dbReference type="PANTHER" id="PTHR47067">
    <property type="entry name" value="TPX2 (TARGETING PROTEIN FOR XKLP2) PROTEIN FAMILY-RELATED"/>
    <property type="match status" value="1"/>
</dbReference>
<dbReference type="eggNOG" id="ENOG502QUCW">
    <property type="taxonomic scope" value="Eukaryota"/>
</dbReference>
<organism evidence="8 9">
    <name type="scientific">Theobroma cacao</name>
    <name type="common">Cacao</name>
    <name type="synonym">Cocoa</name>
    <dbReference type="NCBI Taxonomy" id="3641"/>
    <lineage>
        <taxon>Eukaryota</taxon>
        <taxon>Viridiplantae</taxon>
        <taxon>Streptophyta</taxon>
        <taxon>Embryophyta</taxon>
        <taxon>Tracheophyta</taxon>
        <taxon>Spermatophyta</taxon>
        <taxon>Magnoliopsida</taxon>
        <taxon>eudicotyledons</taxon>
        <taxon>Gunneridae</taxon>
        <taxon>Pentapetalae</taxon>
        <taxon>rosids</taxon>
        <taxon>malvids</taxon>
        <taxon>Malvales</taxon>
        <taxon>Malvaceae</taxon>
        <taxon>Byttnerioideae</taxon>
        <taxon>Theobroma</taxon>
    </lineage>
</organism>
<dbReference type="GO" id="GO:0005874">
    <property type="term" value="C:microtubule"/>
    <property type="evidence" value="ECO:0007669"/>
    <property type="project" value="UniProtKB-KW"/>
</dbReference>
<evidence type="ECO:0000256" key="2">
    <source>
        <dbReference type="ARBA" id="ARBA00005885"/>
    </source>
</evidence>
<sequence>MGESACLVRPFSNPADISLEAKEGDPILALTESVSFGRFMSESLAWEKWSTFSHNRYLEEVEKFSKPGSVAQKKAFFEAHYKRRAAMRAAALLEQENTVSNDVSQTGTINAASMDSSLNTDSANANASVAMDEQQEKDVSDAEVAHTTDVDADNLNVGRENMDVANWERGQAVMDQDVNMENNTHVGNSNALENVDNTHVDHGMILSTPDKKMPLKECTDQENSTSSSKKWRTNSLSKSSTPCRASKLPLHPSKRVAFVDKSTGNSIDKKKTIPNSLHISINFASGASKTSKTSLRMPKDSSTPLQTPTRALRKAADQENLAPSSEKSNFASKLSNHGGVSKQATSRIGYNHGLISRKSAVDSDEQKRIVQKSLRMSMNFTPHASGTNKTSLKISRDNSTPLQTPTRASVNGCSRNPSKDLQLQDKRTRAVLNKSVSGGVTGDGRWPSLSNCSKSSSASGTSTRSTITSSPFTFRSEERAAKRKEFFKKLEDKMNSKEAEKSQMQTRSKDKAKNDLNKLRQSTDVKARLNEDLYHGSQSSCNHVKKIVSTWSQSPKFGRKPYPSTAQDTNSSTAQDTNSRPPRRPSINTESSKRLLMKNNRIACSVTALPKNRHENASPNIQHSVGKESISYRHDRGGSIAGGCSH</sequence>
<feature type="region of interest" description="Disordered" evidence="6">
    <location>
        <begin position="207"/>
        <end position="248"/>
    </location>
</feature>
<feature type="compositionally biased region" description="Low complexity" evidence="6">
    <location>
        <begin position="448"/>
        <end position="471"/>
    </location>
</feature>
<dbReference type="InterPro" id="IPR027329">
    <property type="entry name" value="TPX2_C"/>
</dbReference>
<dbReference type="InterPro" id="IPR044216">
    <property type="entry name" value="WDL7"/>
</dbReference>
<evidence type="ECO:0000313" key="9">
    <source>
        <dbReference type="Proteomes" id="UP000026915"/>
    </source>
</evidence>
<feature type="compositionally biased region" description="Polar residues" evidence="6">
    <location>
        <begin position="564"/>
        <end position="590"/>
    </location>
</feature>
<dbReference type="OMA" id="HSKIMAT"/>
<comment type="subcellular location">
    <subcellularLocation>
        <location evidence="1">Cytoplasm</location>
        <location evidence="1">Cytoskeleton</location>
    </subcellularLocation>
</comment>
<dbReference type="EMBL" id="CM001880">
    <property type="protein sequence ID" value="EOY00785.1"/>
    <property type="molecule type" value="Genomic_DNA"/>
</dbReference>
<dbReference type="Gramene" id="EOY00785">
    <property type="protein sequence ID" value="EOY00785"/>
    <property type="gene ID" value="TCM_010702"/>
</dbReference>
<keyword evidence="5" id="KW-0206">Cytoskeleton</keyword>
<dbReference type="AlphaFoldDB" id="A0A061E713"/>
<evidence type="ECO:0000256" key="6">
    <source>
        <dbReference type="SAM" id="MobiDB-lite"/>
    </source>
</evidence>
<evidence type="ECO:0000256" key="5">
    <source>
        <dbReference type="ARBA" id="ARBA00023212"/>
    </source>
</evidence>
<dbReference type="STRING" id="3641.A0A061E713"/>
<keyword evidence="4" id="KW-0493">Microtubule</keyword>
<feature type="region of interest" description="Disordered" evidence="6">
    <location>
        <begin position="374"/>
        <end position="471"/>
    </location>
</feature>
<evidence type="ECO:0000256" key="3">
    <source>
        <dbReference type="ARBA" id="ARBA00022490"/>
    </source>
</evidence>
<dbReference type="Proteomes" id="UP000026915">
    <property type="component" value="Chromosome 2"/>
</dbReference>
<dbReference type="PANTHER" id="PTHR47067:SF16">
    <property type="entry name" value="TPX2 (TARGETING PROTEIN FOR XKLP2) PROTEIN FAMILY"/>
    <property type="match status" value="1"/>
</dbReference>
<comment type="similarity">
    <text evidence="2">Belongs to the TPX2 family.</text>
</comment>
<reference evidence="8 9" key="1">
    <citation type="journal article" date="2013" name="Genome Biol.">
        <title>The genome sequence of the most widely cultivated cacao type and its use to identify candidate genes regulating pod color.</title>
        <authorList>
            <person name="Motamayor J.C."/>
            <person name="Mockaitis K."/>
            <person name="Schmutz J."/>
            <person name="Haiminen N."/>
            <person name="Iii D.L."/>
            <person name="Cornejo O."/>
            <person name="Findley S.D."/>
            <person name="Zheng P."/>
            <person name="Utro F."/>
            <person name="Royaert S."/>
            <person name="Saski C."/>
            <person name="Jenkins J."/>
            <person name="Podicheti R."/>
            <person name="Zhao M."/>
            <person name="Scheffler B.E."/>
            <person name="Stack J.C."/>
            <person name="Feltus F.A."/>
            <person name="Mustiga G.M."/>
            <person name="Amores F."/>
            <person name="Phillips W."/>
            <person name="Marelli J.P."/>
            <person name="May G.D."/>
            <person name="Shapiro H."/>
            <person name="Ma J."/>
            <person name="Bustamante C.D."/>
            <person name="Schnell R.J."/>
            <person name="Main D."/>
            <person name="Gilbert D."/>
            <person name="Parida L."/>
            <person name="Kuhn D.N."/>
        </authorList>
    </citation>
    <scope>NUCLEOTIDE SEQUENCE [LARGE SCALE GENOMIC DNA]</scope>
    <source>
        <strain evidence="9">cv. Matina 1-6</strain>
    </source>
</reference>
<feature type="compositionally biased region" description="Polar residues" evidence="6">
    <location>
        <begin position="321"/>
        <end position="335"/>
    </location>
</feature>
<dbReference type="InParanoid" id="A0A061E713"/>
<dbReference type="FunCoup" id="A0A061E713">
    <property type="interactions" value="212"/>
</dbReference>
<evidence type="ECO:0000256" key="1">
    <source>
        <dbReference type="ARBA" id="ARBA00004245"/>
    </source>
</evidence>